<feature type="domain" description="RING-type" evidence="5">
    <location>
        <begin position="31"/>
        <end position="73"/>
    </location>
</feature>
<organism evidence="6 7">
    <name type="scientific">Sporormia fimetaria CBS 119925</name>
    <dbReference type="NCBI Taxonomy" id="1340428"/>
    <lineage>
        <taxon>Eukaryota</taxon>
        <taxon>Fungi</taxon>
        <taxon>Dikarya</taxon>
        <taxon>Ascomycota</taxon>
        <taxon>Pezizomycotina</taxon>
        <taxon>Dothideomycetes</taxon>
        <taxon>Pleosporomycetidae</taxon>
        <taxon>Pleosporales</taxon>
        <taxon>Sporormiaceae</taxon>
        <taxon>Sporormia</taxon>
    </lineage>
</organism>
<protein>
    <recommendedName>
        <fullName evidence="5">RING-type domain-containing protein</fullName>
    </recommendedName>
</protein>
<gene>
    <name evidence="6" type="ORF">M011DRAFT_457363</name>
</gene>
<dbReference type="OrthoDB" id="3687364at2759"/>
<dbReference type="PROSITE" id="PS50089">
    <property type="entry name" value="ZF_RING_2"/>
    <property type="match status" value="1"/>
</dbReference>
<reference evidence="6" key="1">
    <citation type="journal article" date="2020" name="Stud. Mycol.">
        <title>101 Dothideomycetes genomes: a test case for predicting lifestyles and emergence of pathogens.</title>
        <authorList>
            <person name="Haridas S."/>
            <person name="Albert R."/>
            <person name="Binder M."/>
            <person name="Bloem J."/>
            <person name="Labutti K."/>
            <person name="Salamov A."/>
            <person name="Andreopoulos B."/>
            <person name="Baker S."/>
            <person name="Barry K."/>
            <person name="Bills G."/>
            <person name="Bluhm B."/>
            <person name="Cannon C."/>
            <person name="Castanera R."/>
            <person name="Culley D."/>
            <person name="Daum C."/>
            <person name="Ezra D."/>
            <person name="Gonzalez J."/>
            <person name="Henrissat B."/>
            <person name="Kuo A."/>
            <person name="Liang C."/>
            <person name="Lipzen A."/>
            <person name="Lutzoni F."/>
            <person name="Magnuson J."/>
            <person name="Mondo S."/>
            <person name="Nolan M."/>
            <person name="Ohm R."/>
            <person name="Pangilinan J."/>
            <person name="Park H.-J."/>
            <person name="Ramirez L."/>
            <person name="Alfaro M."/>
            <person name="Sun H."/>
            <person name="Tritt A."/>
            <person name="Yoshinaga Y."/>
            <person name="Zwiers L.-H."/>
            <person name="Turgeon B."/>
            <person name="Goodwin S."/>
            <person name="Spatafora J."/>
            <person name="Crous P."/>
            <person name="Grigoriev I."/>
        </authorList>
    </citation>
    <scope>NUCLEOTIDE SEQUENCE</scope>
    <source>
        <strain evidence="6">CBS 119925</strain>
    </source>
</reference>
<dbReference type="PANTHER" id="PTHR45931:SF3">
    <property type="entry name" value="RING ZINC FINGER-CONTAINING PROTEIN"/>
    <property type="match status" value="1"/>
</dbReference>
<evidence type="ECO:0000313" key="6">
    <source>
        <dbReference type="EMBL" id="KAF2748627.1"/>
    </source>
</evidence>
<dbReference type="PANTHER" id="PTHR45931">
    <property type="entry name" value="SI:CH211-59O9.10"/>
    <property type="match status" value="1"/>
</dbReference>
<dbReference type="SUPFAM" id="SSF57850">
    <property type="entry name" value="RING/U-box"/>
    <property type="match status" value="1"/>
</dbReference>
<keyword evidence="7" id="KW-1185">Reference proteome</keyword>
<evidence type="ECO:0000259" key="5">
    <source>
        <dbReference type="PROSITE" id="PS50089"/>
    </source>
</evidence>
<dbReference type="AlphaFoldDB" id="A0A6A6VHN9"/>
<dbReference type="InterPro" id="IPR051834">
    <property type="entry name" value="RING_finger_E3_ligase"/>
</dbReference>
<dbReference type="EMBL" id="MU006568">
    <property type="protein sequence ID" value="KAF2748627.1"/>
    <property type="molecule type" value="Genomic_DNA"/>
</dbReference>
<evidence type="ECO:0000313" key="7">
    <source>
        <dbReference type="Proteomes" id="UP000799440"/>
    </source>
</evidence>
<dbReference type="Proteomes" id="UP000799440">
    <property type="component" value="Unassembled WGS sequence"/>
</dbReference>
<keyword evidence="3" id="KW-0862">Zinc</keyword>
<dbReference type="SMART" id="SM00184">
    <property type="entry name" value="RING"/>
    <property type="match status" value="1"/>
</dbReference>
<dbReference type="Pfam" id="PF13639">
    <property type="entry name" value="zf-RING_2"/>
    <property type="match status" value="1"/>
</dbReference>
<keyword evidence="2 4" id="KW-0863">Zinc-finger</keyword>
<proteinExistence type="predicted"/>
<dbReference type="GO" id="GO:0008270">
    <property type="term" value="F:zinc ion binding"/>
    <property type="evidence" value="ECO:0007669"/>
    <property type="project" value="UniProtKB-KW"/>
</dbReference>
<name>A0A6A6VHN9_9PLEO</name>
<evidence type="ECO:0000256" key="1">
    <source>
        <dbReference type="ARBA" id="ARBA00022723"/>
    </source>
</evidence>
<accession>A0A6A6VHN9</accession>
<dbReference type="GO" id="GO:0005634">
    <property type="term" value="C:nucleus"/>
    <property type="evidence" value="ECO:0007669"/>
    <property type="project" value="TreeGrafter"/>
</dbReference>
<dbReference type="Gene3D" id="3.30.40.10">
    <property type="entry name" value="Zinc/RING finger domain, C3HC4 (zinc finger)"/>
    <property type="match status" value="1"/>
</dbReference>
<dbReference type="InterPro" id="IPR001841">
    <property type="entry name" value="Znf_RING"/>
</dbReference>
<evidence type="ECO:0000256" key="4">
    <source>
        <dbReference type="PROSITE-ProRule" id="PRU00175"/>
    </source>
</evidence>
<dbReference type="InterPro" id="IPR013083">
    <property type="entry name" value="Znf_RING/FYVE/PHD"/>
</dbReference>
<dbReference type="GO" id="GO:0006511">
    <property type="term" value="P:ubiquitin-dependent protein catabolic process"/>
    <property type="evidence" value="ECO:0007669"/>
    <property type="project" value="TreeGrafter"/>
</dbReference>
<sequence length="202" mass="23211">MAQNNPLFESRTSFLTYLDRNTFDVIPGTECSICATNYQEGGEAPVQLPCMHIFGSLCLEKWTQQSATCPMCRTILHPIPPSKIEYDQERARLQAMAGWLASQKVRLVTEEILFQQEWTKLNEETDTPTFHPGIRRITEALLVRNRFVMRVNAGIEEADAMLGLHHFSWIDHDANERGRDQFRRLTAQLEALRDEFTQALGL</sequence>
<evidence type="ECO:0000256" key="3">
    <source>
        <dbReference type="ARBA" id="ARBA00022833"/>
    </source>
</evidence>
<dbReference type="GO" id="GO:0061630">
    <property type="term" value="F:ubiquitin protein ligase activity"/>
    <property type="evidence" value="ECO:0007669"/>
    <property type="project" value="TreeGrafter"/>
</dbReference>
<evidence type="ECO:0000256" key="2">
    <source>
        <dbReference type="ARBA" id="ARBA00022771"/>
    </source>
</evidence>
<keyword evidence="1" id="KW-0479">Metal-binding</keyword>